<evidence type="ECO:0000313" key="2">
    <source>
        <dbReference type="Proteomes" id="UP000199706"/>
    </source>
</evidence>
<protein>
    <submittedName>
        <fullName evidence="1">Uncharacterized protein</fullName>
    </submittedName>
</protein>
<name>A0A1G8DMJ9_9BURK</name>
<evidence type="ECO:0000313" key="1">
    <source>
        <dbReference type="EMBL" id="SDH58877.1"/>
    </source>
</evidence>
<accession>A0A1G8DMJ9</accession>
<dbReference type="EMBL" id="FNCJ01000011">
    <property type="protein sequence ID" value="SDH58877.1"/>
    <property type="molecule type" value="Genomic_DNA"/>
</dbReference>
<proteinExistence type="predicted"/>
<organism evidence="1 2">
    <name type="scientific">Paraburkholderia phenazinium</name>
    <dbReference type="NCBI Taxonomy" id="60549"/>
    <lineage>
        <taxon>Bacteria</taxon>
        <taxon>Pseudomonadati</taxon>
        <taxon>Pseudomonadota</taxon>
        <taxon>Betaproteobacteria</taxon>
        <taxon>Burkholderiales</taxon>
        <taxon>Burkholderiaceae</taxon>
        <taxon>Paraburkholderia</taxon>
    </lineage>
</organism>
<dbReference type="OrthoDB" id="8451187at2"/>
<reference evidence="1 2" key="1">
    <citation type="submission" date="2016-10" db="EMBL/GenBank/DDBJ databases">
        <authorList>
            <person name="de Groot N.N."/>
        </authorList>
    </citation>
    <scope>NUCLEOTIDE SEQUENCE [LARGE SCALE GENOMIC DNA]</scope>
    <source>
        <strain evidence="1 2">LMG 2247</strain>
    </source>
</reference>
<dbReference type="AlphaFoldDB" id="A0A1G8DMJ9"/>
<gene>
    <name evidence="1" type="ORF">SAMN05216466_11183</name>
</gene>
<sequence length="153" mass="17633">MSEHYAWWEKTVEYVFILQMKSLVDFATPRSGVEERAGDGIFASDAKLVLIEFKRNHTEMSSGRKKFLSFEEAFETLRTKDAHHFIVYGDAPAAQTHIGSRPITGRREYSWLTRFEPLTPRLRSSSCPQNLFAKLWTTRHEAMQVAETTAFGL</sequence>
<dbReference type="RefSeq" id="WP_090686874.1">
    <property type="nucleotide sequence ID" value="NZ_FNCJ01000011.1"/>
</dbReference>
<dbReference type="Proteomes" id="UP000199706">
    <property type="component" value="Unassembled WGS sequence"/>
</dbReference>